<dbReference type="Pfam" id="PF07727">
    <property type="entry name" value="RVT_2"/>
    <property type="match status" value="1"/>
</dbReference>
<feature type="domain" description="Retrovirus-related Pol polyprotein from transposon TNT 1-94-like beta-barrel" evidence="11">
    <location>
        <begin position="180"/>
        <end position="220"/>
    </location>
</feature>
<evidence type="ECO:0000313" key="13">
    <source>
        <dbReference type="Proteomes" id="UP000224567"/>
    </source>
</evidence>
<reference evidence="13" key="2">
    <citation type="journal article" date="2017" name="J. Anim. Genet.">
        <title>Multiple reference genome sequences of hot pepper reveal the massive evolution of plant disease resistance genes by retroduplication.</title>
        <authorList>
            <person name="Kim S."/>
            <person name="Park J."/>
            <person name="Yeom S.-I."/>
            <person name="Kim Y.-M."/>
            <person name="Seo E."/>
            <person name="Kim K.-T."/>
            <person name="Kim M.-S."/>
            <person name="Lee J.M."/>
            <person name="Cheong K."/>
            <person name="Shin H.-S."/>
            <person name="Kim S.-B."/>
            <person name="Han K."/>
            <person name="Lee J."/>
            <person name="Park M."/>
            <person name="Lee H.-A."/>
            <person name="Lee H.-Y."/>
            <person name="Lee Y."/>
            <person name="Oh S."/>
            <person name="Lee J.H."/>
            <person name="Choi E."/>
            <person name="Choi E."/>
            <person name="Lee S.E."/>
            <person name="Jeon J."/>
            <person name="Kim H."/>
            <person name="Choi G."/>
            <person name="Song H."/>
            <person name="Lee J."/>
            <person name="Lee S.-C."/>
            <person name="Kwon J.-K."/>
            <person name="Lee H.-Y."/>
            <person name="Koo N."/>
            <person name="Hong Y."/>
            <person name="Kim R.W."/>
            <person name="Kang W.-H."/>
            <person name="Huh J.H."/>
            <person name="Kang B.-C."/>
            <person name="Yang T.-J."/>
            <person name="Lee Y.-H."/>
            <person name="Bennetzen J.L."/>
            <person name="Choi D."/>
        </authorList>
    </citation>
    <scope>NUCLEOTIDE SEQUENCE [LARGE SCALE GENOMIC DNA]</scope>
    <source>
        <strain evidence="13">cv. PBC81</strain>
    </source>
</reference>
<evidence type="ECO:0000259" key="11">
    <source>
        <dbReference type="Pfam" id="PF22936"/>
    </source>
</evidence>
<gene>
    <name evidence="12" type="ORF">CQW23_23977</name>
</gene>
<protein>
    <submittedName>
        <fullName evidence="12">NHP2-like protein 1</fullName>
    </submittedName>
</protein>
<keyword evidence="7" id="KW-0539">Nucleus</keyword>
<feature type="domain" description="Ribosomal protein eL8/eL30/eS12/Gadd45" evidence="9">
    <location>
        <begin position="338"/>
        <end position="428"/>
    </location>
</feature>
<dbReference type="InterPro" id="IPR029064">
    <property type="entry name" value="Ribosomal_eL30-like_sf"/>
</dbReference>
<dbReference type="CDD" id="cd21104">
    <property type="entry name" value="SNU13"/>
    <property type="match status" value="1"/>
</dbReference>
<dbReference type="EMBL" id="MLFT02000010">
    <property type="protein sequence ID" value="PHT36277.1"/>
    <property type="molecule type" value="Genomic_DNA"/>
</dbReference>
<dbReference type="GO" id="GO:0042254">
    <property type="term" value="P:ribosome biogenesis"/>
    <property type="evidence" value="ECO:0007669"/>
    <property type="project" value="InterPro"/>
</dbReference>
<dbReference type="PROSITE" id="PS01082">
    <property type="entry name" value="RIBOSOMAL_L7AE"/>
    <property type="match status" value="1"/>
</dbReference>
<dbReference type="GO" id="GO:0006397">
    <property type="term" value="P:mRNA processing"/>
    <property type="evidence" value="ECO:0007669"/>
    <property type="project" value="UniProtKB-KW"/>
</dbReference>
<dbReference type="InterPro" id="IPR054722">
    <property type="entry name" value="PolX-like_BBD"/>
</dbReference>
<evidence type="ECO:0000259" key="9">
    <source>
        <dbReference type="Pfam" id="PF01248"/>
    </source>
</evidence>
<keyword evidence="3" id="KW-0507">mRNA processing</keyword>
<dbReference type="InterPro" id="IPR013103">
    <property type="entry name" value="RVT_2"/>
</dbReference>
<dbReference type="GO" id="GO:0008380">
    <property type="term" value="P:RNA splicing"/>
    <property type="evidence" value="ECO:0007669"/>
    <property type="project" value="UniProtKB-KW"/>
</dbReference>
<dbReference type="InterPro" id="IPR004038">
    <property type="entry name" value="Ribosomal_eL8/eL30/eS12/Gad45"/>
</dbReference>
<dbReference type="STRING" id="33114.A0A2G2VTH3"/>
<dbReference type="Pfam" id="PF01248">
    <property type="entry name" value="Ribosomal_L7Ae"/>
    <property type="match status" value="1"/>
</dbReference>
<dbReference type="FunFam" id="3.30.1330.30:FF:000002">
    <property type="entry name" value="NHP2-like protein 1 homolog"/>
    <property type="match status" value="1"/>
</dbReference>
<dbReference type="Proteomes" id="UP000224567">
    <property type="component" value="Unassembled WGS sequence"/>
</dbReference>
<sequence>MMKVFEMTDLGEIFYFLTMEVQQKGNKIFICQQKYAKEILKKFKMGDYKFTITPMNQNKKFCKEDGDENIDKGLYRNLIGCLMYLTVTRPNIVDGVSLLSTYMHCASEIHFQAAKYVIRYVKGNTKGVIDTAITLIPKTRHANHIGDYKPISFCNVVYKIISKMLRSRLACVLPTIISENQSTAHIRMHDSVVRTFTNVRYVPDLKKNLISLGTLESLGCKHTSESRVLKVSLVALVILKVCRSATFKESSSSCNKNKEHDMYEHMKVELGIPSEPSSSTVEQCTVKTPEVKPEVVTLKLKQMSIPWQHIDQDDKFTNQEETVNPKAYPLADAQLTTTIMDLVQQAANYKQLKKGANEATKTLNRGIAEFVVMAADTEPLEILLHLPLLAEDKNVPYVFVPSKQALGRACGVTRPVIACSVTSNEGSQLKSQIQQLKDAIEKLLI</sequence>
<evidence type="ECO:0000256" key="7">
    <source>
        <dbReference type="ARBA" id="ARBA00023242"/>
    </source>
</evidence>
<dbReference type="PRINTS" id="PR00883">
    <property type="entry name" value="NUCLEARHMG"/>
</dbReference>
<dbReference type="Pfam" id="PF22936">
    <property type="entry name" value="Pol_BBD"/>
    <property type="match status" value="1"/>
</dbReference>
<organism evidence="12 13">
    <name type="scientific">Capsicum baccatum</name>
    <name type="common">Peruvian pepper</name>
    <dbReference type="NCBI Taxonomy" id="33114"/>
    <lineage>
        <taxon>Eukaryota</taxon>
        <taxon>Viridiplantae</taxon>
        <taxon>Streptophyta</taxon>
        <taxon>Embryophyta</taxon>
        <taxon>Tracheophyta</taxon>
        <taxon>Spermatophyta</taxon>
        <taxon>Magnoliopsida</taxon>
        <taxon>eudicotyledons</taxon>
        <taxon>Gunneridae</taxon>
        <taxon>Pentapetalae</taxon>
        <taxon>asterids</taxon>
        <taxon>lamiids</taxon>
        <taxon>Solanales</taxon>
        <taxon>Solanaceae</taxon>
        <taxon>Solanoideae</taxon>
        <taxon>Capsiceae</taxon>
        <taxon>Capsicum</taxon>
    </lineage>
</organism>
<keyword evidence="6" id="KW-0508">mRNA splicing</keyword>
<dbReference type="GO" id="GO:0005730">
    <property type="term" value="C:nucleolus"/>
    <property type="evidence" value="ECO:0007669"/>
    <property type="project" value="UniProtKB-SubCell"/>
</dbReference>
<dbReference type="AlphaFoldDB" id="A0A2G2VTH3"/>
<comment type="caution">
    <text evidence="12">The sequence shown here is derived from an EMBL/GenBank/DDBJ whole genome shotgun (WGS) entry which is preliminary data.</text>
</comment>
<keyword evidence="5" id="KW-0694">RNA-binding</keyword>
<dbReference type="OrthoDB" id="1436560at2759"/>
<dbReference type="InterPro" id="IPR050257">
    <property type="entry name" value="eL8/uL1-like"/>
</dbReference>
<accession>A0A2G2VTH3</accession>
<keyword evidence="13" id="KW-1185">Reference proteome</keyword>
<evidence type="ECO:0000259" key="10">
    <source>
        <dbReference type="Pfam" id="PF07727"/>
    </source>
</evidence>
<evidence type="ECO:0000256" key="1">
    <source>
        <dbReference type="ARBA" id="ARBA00004604"/>
    </source>
</evidence>
<comment type="similarity">
    <text evidence="2">Belongs to the eukaryotic ribosomal protein eL8 family.</text>
</comment>
<reference evidence="12 13" key="1">
    <citation type="journal article" date="2017" name="Genome Biol.">
        <title>New reference genome sequences of hot pepper reveal the massive evolution of plant disease-resistance genes by retroduplication.</title>
        <authorList>
            <person name="Kim S."/>
            <person name="Park J."/>
            <person name="Yeom S.I."/>
            <person name="Kim Y.M."/>
            <person name="Seo E."/>
            <person name="Kim K.T."/>
            <person name="Kim M.S."/>
            <person name="Lee J.M."/>
            <person name="Cheong K."/>
            <person name="Shin H.S."/>
            <person name="Kim S.B."/>
            <person name="Han K."/>
            <person name="Lee J."/>
            <person name="Park M."/>
            <person name="Lee H.A."/>
            <person name="Lee H.Y."/>
            <person name="Lee Y."/>
            <person name="Oh S."/>
            <person name="Lee J.H."/>
            <person name="Choi E."/>
            <person name="Choi E."/>
            <person name="Lee S.E."/>
            <person name="Jeon J."/>
            <person name="Kim H."/>
            <person name="Choi G."/>
            <person name="Song H."/>
            <person name="Lee J."/>
            <person name="Lee S.C."/>
            <person name="Kwon J.K."/>
            <person name="Lee H.Y."/>
            <person name="Koo N."/>
            <person name="Hong Y."/>
            <person name="Kim R.W."/>
            <person name="Kang W.H."/>
            <person name="Huh J.H."/>
            <person name="Kang B.C."/>
            <person name="Yang T.J."/>
            <person name="Lee Y.H."/>
            <person name="Bennetzen J.L."/>
            <person name="Choi D."/>
        </authorList>
    </citation>
    <scope>NUCLEOTIDE SEQUENCE [LARGE SCALE GENOMIC DNA]</scope>
    <source>
        <strain evidence="13">cv. PBC81</strain>
    </source>
</reference>
<evidence type="ECO:0000256" key="6">
    <source>
        <dbReference type="ARBA" id="ARBA00023187"/>
    </source>
</evidence>
<evidence type="ECO:0000256" key="5">
    <source>
        <dbReference type="ARBA" id="ARBA00022884"/>
    </source>
</evidence>
<dbReference type="GO" id="GO:0003723">
    <property type="term" value="F:RNA binding"/>
    <property type="evidence" value="ECO:0007669"/>
    <property type="project" value="UniProtKB-KW"/>
</dbReference>
<name>A0A2G2VTH3_CAPBA</name>
<dbReference type="SUPFAM" id="SSF55315">
    <property type="entry name" value="L30e-like"/>
    <property type="match status" value="1"/>
</dbReference>
<evidence type="ECO:0000256" key="8">
    <source>
        <dbReference type="ARBA" id="ARBA00023274"/>
    </source>
</evidence>
<dbReference type="PRINTS" id="PR00881">
    <property type="entry name" value="L7ARS6FAMILY"/>
</dbReference>
<dbReference type="Gene3D" id="3.30.1330.30">
    <property type="match status" value="1"/>
</dbReference>
<evidence type="ECO:0000313" key="12">
    <source>
        <dbReference type="EMBL" id="PHT36277.1"/>
    </source>
</evidence>
<dbReference type="GO" id="GO:0005681">
    <property type="term" value="C:spliceosomal complex"/>
    <property type="evidence" value="ECO:0007669"/>
    <property type="project" value="UniProtKB-KW"/>
</dbReference>
<dbReference type="InterPro" id="IPR004037">
    <property type="entry name" value="Ribosomal_eL8-like_CS"/>
</dbReference>
<evidence type="ECO:0000256" key="3">
    <source>
        <dbReference type="ARBA" id="ARBA00022664"/>
    </source>
</evidence>
<feature type="domain" description="Reverse transcriptase Ty1/copia-type" evidence="10">
    <location>
        <begin position="1"/>
        <end position="56"/>
    </location>
</feature>
<evidence type="ECO:0000256" key="2">
    <source>
        <dbReference type="ARBA" id="ARBA00007337"/>
    </source>
</evidence>
<dbReference type="InterPro" id="IPR002415">
    <property type="entry name" value="H/ACA_rnp_Nhp2-like"/>
</dbReference>
<dbReference type="PANTHER" id="PTHR23105">
    <property type="entry name" value="RIBOSOMAL PROTEIN L7AE FAMILY MEMBER"/>
    <property type="match status" value="1"/>
</dbReference>
<dbReference type="InterPro" id="IPR018492">
    <property type="entry name" value="Ribosomal_eL8/Nhp2"/>
</dbReference>
<keyword evidence="4" id="KW-0747">Spliceosome</keyword>
<evidence type="ECO:0000256" key="4">
    <source>
        <dbReference type="ARBA" id="ARBA00022728"/>
    </source>
</evidence>
<proteinExistence type="inferred from homology"/>
<keyword evidence="8" id="KW-0687">Ribonucleoprotein</keyword>
<comment type="subcellular location">
    <subcellularLocation>
        <location evidence="1">Nucleus</location>
        <location evidence="1">Nucleolus</location>
    </subcellularLocation>
</comment>